<feature type="transmembrane region" description="Helical" evidence="7">
    <location>
        <begin position="194"/>
        <end position="215"/>
    </location>
</feature>
<evidence type="ECO:0000256" key="7">
    <source>
        <dbReference type="SAM" id="Phobius"/>
    </source>
</evidence>
<feature type="region of interest" description="Disordered" evidence="6">
    <location>
        <begin position="230"/>
        <end position="256"/>
    </location>
</feature>
<name>A0ABM5DZ01_VICPA</name>
<evidence type="ECO:0000256" key="2">
    <source>
        <dbReference type="ARBA" id="ARBA00009565"/>
    </source>
</evidence>
<protein>
    <submittedName>
        <fullName evidence="9">Membrane-spanning 4-domains subfamily A member 6A isoform X1</fullName>
    </submittedName>
</protein>
<accession>A0ABM5DZ01</accession>
<evidence type="ECO:0000256" key="5">
    <source>
        <dbReference type="ARBA" id="ARBA00023136"/>
    </source>
</evidence>
<comment type="similarity">
    <text evidence="2">Belongs to the MS4A family.</text>
</comment>
<evidence type="ECO:0000256" key="1">
    <source>
        <dbReference type="ARBA" id="ARBA00004141"/>
    </source>
</evidence>
<evidence type="ECO:0000313" key="9">
    <source>
        <dbReference type="RefSeq" id="XP_072826127.1"/>
    </source>
</evidence>
<dbReference type="InterPro" id="IPR007237">
    <property type="entry name" value="CD20-like"/>
</dbReference>
<dbReference type="Pfam" id="PF04103">
    <property type="entry name" value="CD20"/>
    <property type="match status" value="1"/>
</dbReference>
<keyword evidence="4 7" id="KW-1133">Transmembrane helix</keyword>
<organism evidence="8 9">
    <name type="scientific">Vicugna pacos</name>
    <name type="common">Alpaca</name>
    <name type="synonym">Lama pacos</name>
    <dbReference type="NCBI Taxonomy" id="30538"/>
    <lineage>
        <taxon>Eukaryota</taxon>
        <taxon>Metazoa</taxon>
        <taxon>Chordata</taxon>
        <taxon>Craniata</taxon>
        <taxon>Vertebrata</taxon>
        <taxon>Euteleostomi</taxon>
        <taxon>Mammalia</taxon>
        <taxon>Eutheria</taxon>
        <taxon>Laurasiatheria</taxon>
        <taxon>Artiodactyla</taxon>
        <taxon>Tylopoda</taxon>
        <taxon>Camelidae</taxon>
        <taxon>Vicugna</taxon>
    </lineage>
</organism>
<keyword evidence="8" id="KW-1185">Reference proteome</keyword>
<evidence type="ECO:0000256" key="4">
    <source>
        <dbReference type="ARBA" id="ARBA00022989"/>
    </source>
</evidence>
<dbReference type="GeneID" id="102540671"/>
<keyword evidence="5 7" id="KW-0472">Membrane</keyword>
<dbReference type="RefSeq" id="XP_072826127.1">
    <property type="nucleotide sequence ID" value="XM_072970026.1"/>
</dbReference>
<feature type="transmembrane region" description="Helical" evidence="7">
    <location>
        <begin position="57"/>
        <end position="76"/>
    </location>
</feature>
<keyword evidence="3 7" id="KW-0812">Transmembrane</keyword>
<proteinExistence type="inferred from homology"/>
<evidence type="ECO:0000313" key="8">
    <source>
        <dbReference type="Proteomes" id="UP001652581"/>
    </source>
</evidence>
<dbReference type="InterPro" id="IPR030417">
    <property type="entry name" value="MS4A"/>
</dbReference>
<dbReference type="PANTHER" id="PTHR23320">
    <property type="entry name" value="MEMBRANE-SPANNING 4-DOMAINS SUBFAMILY A MS4A -RELATED"/>
    <property type="match status" value="1"/>
</dbReference>
<gene>
    <name evidence="9" type="primary">LOC102540671</name>
</gene>
<evidence type="ECO:0000256" key="6">
    <source>
        <dbReference type="SAM" id="MobiDB-lite"/>
    </source>
</evidence>
<reference evidence="9" key="1">
    <citation type="submission" date="2025-08" db="UniProtKB">
        <authorList>
            <consortium name="RefSeq"/>
        </authorList>
    </citation>
    <scope>IDENTIFICATION</scope>
</reference>
<feature type="transmembrane region" description="Helical" evidence="7">
    <location>
        <begin position="96"/>
        <end position="115"/>
    </location>
</feature>
<comment type="subcellular location">
    <subcellularLocation>
        <location evidence="1">Membrane</location>
        <topology evidence="1">Multi-pass membrane protein</topology>
    </subcellularLocation>
</comment>
<dbReference type="Proteomes" id="UP001652581">
    <property type="component" value="Chromosome 10"/>
</dbReference>
<dbReference type="PANTHER" id="PTHR23320:SF135">
    <property type="entry name" value="MEMBRANE-SPANNING 4-DOMAINS SUBFAMILY A MEMBER 6A"/>
    <property type="match status" value="1"/>
</dbReference>
<evidence type="ECO:0000256" key="3">
    <source>
        <dbReference type="ARBA" id="ARBA00022692"/>
    </source>
</evidence>
<sequence>MIRSYTGSTSMIPQPMTNESVVVLTPSGIYFPSAEKPKLTIQRQASLEKCLKAEIKVLGTVQIMCGVMVLSLGIILASSSFSQYFTPVFSTLLKAAYPFIGALCFILSGSLSVITEKKSTKRLAQSILVANILSSLSALAGFILLSVKLAALGPAFRMCDLPREELTYHHFYPFNFHETIKDCYLAESVLAGTLSLMLICTVLEFLLAVLAAVAWRKQARSDSPESVLFLPEGHKNKSSMTSKAPFDPDCEELLTP</sequence>
<feature type="transmembrane region" description="Helical" evidence="7">
    <location>
        <begin position="127"/>
        <end position="147"/>
    </location>
</feature>